<feature type="transmembrane region" description="Helical" evidence="4">
    <location>
        <begin position="56"/>
        <end position="78"/>
    </location>
</feature>
<dbReference type="PANTHER" id="PTHR31571">
    <property type="entry name" value="ALTERED INHERITANCE OF MITOCHONDRIA PROTEIN 6"/>
    <property type="match status" value="1"/>
</dbReference>
<comment type="similarity">
    <text evidence="1">Belongs to the AIM6 family.</text>
</comment>
<dbReference type="GO" id="GO:0006629">
    <property type="term" value="P:lipid metabolic process"/>
    <property type="evidence" value="ECO:0007669"/>
    <property type="project" value="InterPro"/>
</dbReference>
<dbReference type="AlphaFoldDB" id="A0A7D8UV81"/>
<keyword evidence="4" id="KW-0472">Membrane</keyword>
<organism evidence="5 6">
    <name type="scientific">Lachnellula cervina</name>
    <dbReference type="NCBI Taxonomy" id="1316786"/>
    <lineage>
        <taxon>Eukaryota</taxon>
        <taxon>Fungi</taxon>
        <taxon>Dikarya</taxon>
        <taxon>Ascomycota</taxon>
        <taxon>Pezizomycotina</taxon>
        <taxon>Leotiomycetes</taxon>
        <taxon>Helotiales</taxon>
        <taxon>Lachnaceae</taxon>
        <taxon>Lachnellula</taxon>
    </lineage>
</organism>
<evidence type="ECO:0000313" key="5">
    <source>
        <dbReference type="EMBL" id="TVY58228.1"/>
    </source>
</evidence>
<reference evidence="5 6" key="1">
    <citation type="submission" date="2018-05" db="EMBL/GenBank/DDBJ databases">
        <title>Whole genome sequencing for identification of molecular markers to develop diagnostic detection tools for the regulated plant pathogen Lachnellula willkommii.</title>
        <authorList>
            <person name="Giroux E."/>
            <person name="Bilodeau G."/>
        </authorList>
    </citation>
    <scope>NUCLEOTIDE SEQUENCE [LARGE SCALE GENOMIC DNA]</scope>
    <source>
        <strain evidence="5 6">CBS 625.97</strain>
    </source>
</reference>
<dbReference type="InterPro" id="IPR051236">
    <property type="entry name" value="HAT_RTT109-like"/>
</dbReference>
<dbReference type="OrthoDB" id="4153866at2759"/>
<feature type="compositionally biased region" description="Low complexity" evidence="3">
    <location>
        <begin position="8"/>
        <end position="21"/>
    </location>
</feature>
<proteinExistence type="inferred from homology"/>
<evidence type="ECO:0000256" key="3">
    <source>
        <dbReference type="SAM" id="MobiDB-lite"/>
    </source>
</evidence>
<sequence>MQLGILRSFDSSEVSSSNSSTYSHRKWQGLFCHYNTANKLRSSPNRKSWRNRFLKVLSILLSLGVLATLIWLILLLTIPRHHQPKAPPSGINSVVNNWLTPTDSWTLLVPWNPDFTRDITPLACHSHNDYFRSVPLFEALAAGCTSVEADIWLGDTSPTSDELQVGHTARSLQHDRTLQSLYIQPVITMLENQNANSMTQGAKPDGFAGVFQSSPNTTLTILLDFKSNGSKLWPYVIQELEVLRERKWLTHWNSSTNNITWAPVIIVASGDAPFDLLISNTTYRDIFYDAPLDDISNPKYNSSNSYYASVSMSHTLGKLWLWRFSSAQISKIRGQIAAASQKGLKARYWDAPSWPVSLREYIWGVLVEEGVGLLNVDVFSGTLFYPLVTTFGDNRLRW</sequence>
<evidence type="ECO:0000256" key="4">
    <source>
        <dbReference type="SAM" id="Phobius"/>
    </source>
</evidence>
<protein>
    <recommendedName>
        <fullName evidence="2">Altered inheritance of mitochondria protein 6</fullName>
    </recommendedName>
</protein>
<dbReference type="Proteomes" id="UP000481288">
    <property type="component" value="Unassembled WGS sequence"/>
</dbReference>
<keyword evidence="6" id="KW-1185">Reference proteome</keyword>
<evidence type="ECO:0000256" key="1">
    <source>
        <dbReference type="ARBA" id="ARBA00008858"/>
    </source>
</evidence>
<dbReference type="PANTHER" id="PTHR31571:SF1">
    <property type="entry name" value="ALTERED INHERITANCE OF MITOCHONDRIA PROTEIN 6"/>
    <property type="match status" value="1"/>
</dbReference>
<keyword evidence="4" id="KW-1133">Transmembrane helix</keyword>
<dbReference type="GO" id="GO:0008081">
    <property type="term" value="F:phosphoric diester hydrolase activity"/>
    <property type="evidence" value="ECO:0007669"/>
    <property type="project" value="InterPro"/>
</dbReference>
<name>A0A7D8UV81_9HELO</name>
<comment type="caution">
    <text evidence="5">The sequence shown here is derived from an EMBL/GenBank/DDBJ whole genome shotgun (WGS) entry which is preliminary data.</text>
</comment>
<feature type="region of interest" description="Disordered" evidence="3">
    <location>
        <begin position="1"/>
        <end position="21"/>
    </location>
</feature>
<accession>A0A7D8UV81</accession>
<dbReference type="EMBL" id="QGMG01000051">
    <property type="protein sequence ID" value="TVY58228.1"/>
    <property type="molecule type" value="Genomic_DNA"/>
</dbReference>
<keyword evidence="4" id="KW-0812">Transmembrane</keyword>
<dbReference type="SUPFAM" id="SSF51695">
    <property type="entry name" value="PLC-like phosphodiesterases"/>
    <property type="match status" value="1"/>
</dbReference>
<evidence type="ECO:0000256" key="2">
    <source>
        <dbReference type="ARBA" id="ARBA00014286"/>
    </source>
</evidence>
<evidence type="ECO:0000313" key="6">
    <source>
        <dbReference type="Proteomes" id="UP000481288"/>
    </source>
</evidence>
<dbReference type="InterPro" id="IPR017946">
    <property type="entry name" value="PLC-like_Pdiesterase_TIM-brl"/>
</dbReference>
<gene>
    <name evidence="5" type="ORF">LCER1_G002234</name>
</gene>